<dbReference type="eggNOG" id="COG5499">
    <property type="taxonomic scope" value="Bacteria"/>
</dbReference>
<gene>
    <name evidence="2" type="ordered locus">Poras_1651</name>
</gene>
<evidence type="ECO:0000313" key="2">
    <source>
        <dbReference type="EMBL" id="AEE13582.1"/>
    </source>
</evidence>
<dbReference type="CDD" id="cd00093">
    <property type="entry name" value="HTH_XRE"/>
    <property type="match status" value="1"/>
</dbReference>
<dbReference type="EMBL" id="CP002689">
    <property type="protein sequence ID" value="AEE13582.1"/>
    <property type="molecule type" value="Genomic_DNA"/>
</dbReference>
<keyword evidence="3" id="KW-1185">Reference proteome</keyword>
<evidence type="ECO:0000313" key="3">
    <source>
        <dbReference type="Proteomes" id="UP000006545"/>
    </source>
</evidence>
<name>F4KP53_PORAD</name>
<reference evidence="3" key="1">
    <citation type="submission" date="2011-04" db="EMBL/GenBank/DDBJ databases">
        <title>The complete genome of Porphyromonas asaccharolytica DSM 20707.</title>
        <authorList>
            <person name="Lucas S."/>
            <person name="Han J."/>
            <person name="Lapidus A."/>
            <person name="Bruce D."/>
            <person name="Goodwin L."/>
            <person name="Pitluck S."/>
            <person name="Peters L."/>
            <person name="Kyrpides N."/>
            <person name="Mavromatis K."/>
            <person name="Ivanova N."/>
            <person name="Ovchinnikova G."/>
            <person name="Pagani I."/>
            <person name="Lu M."/>
            <person name="Detter J.C."/>
            <person name="Tapia R."/>
            <person name="Han C."/>
            <person name="Land M."/>
            <person name="Hauser L."/>
            <person name="Markowitz V."/>
            <person name="Cheng J.-F."/>
            <person name="Hugenholtz P."/>
            <person name="Woyke T."/>
            <person name="Wu D."/>
            <person name="Gronow S."/>
            <person name="Wellnitz S."/>
            <person name="Brambilla E."/>
            <person name="Klenk H.-P."/>
            <person name="Eisen J.A."/>
        </authorList>
    </citation>
    <scope>NUCLEOTIDE SEQUENCE [LARGE SCALE GENOMIC DNA]</scope>
    <source>
        <strain evidence="3">ATCC 25260 / DSM 20707 / VPI 4198</strain>
    </source>
</reference>
<sequence>MYTEEQYRYALARVEALLPRMEDETMSAPEEQELAIMSDVVASYEEEHYPLESLTLGELISYALKEQGKSQAELARELGISPSRVSDFVNDKSEPSLSLAGRICQALGLSAELVLGCATPTYA</sequence>
<dbReference type="InterPro" id="IPR010982">
    <property type="entry name" value="Lambda_DNA-bd_dom_sf"/>
</dbReference>
<dbReference type="Proteomes" id="UP000006545">
    <property type="component" value="Chromosome"/>
</dbReference>
<dbReference type="OrthoDB" id="1120945at2"/>
<feature type="domain" description="HTH cro/C1-type" evidence="1">
    <location>
        <begin position="60"/>
        <end position="114"/>
    </location>
</feature>
<dbReference type="HOGENOM" id="CLU_125852_2_0_10"/>
<dbReference type="Gene3D" id="1.10.260.40">
    <property type="entry name" value="lambda repressor-like DNA-binding domains"/>
    <property type="match status" value="1"/>
</dbReference>
<dbReference type="SMART" id="SM00530">
    <property type="entry name" value="HTH_XRE"/>
    <property type="match status" value="1"/>
</dbReference>
<evidence type="ECO:0000259" key="1">
    <source>
        <dbReference type="PROSITE" id="PS50943"/>
    </source>
</evidence>
<dbReference type="GO" id="GO:0003677">
    <property type="term" value="F:DNA binding"/>
    <property type="evidence" value="ECO:0007669"/>
    <property type="project" value="InterPro"/>
</dbReference>
<dbReference type="SUPFAM" id="SSF47413">
    <property type="entry name" value="lambda repressor-like DNA-binding domains"/>
    <property type="match status" value="1"/>
</dbReference>
<dbReference type="Pfam" id="PF01381">
    <property type="entry name" value="HTH_3"/>
    <property type="match status" value="1"/>
</dbReference>
<organism evidence="2 3">
    <name type="scientific">Porphyromonas asaccharolytica (strain ATCC 25260 / DSM 20707 / BCRC 10618 / CCUG 7834 / JCM 6326 / LMG 13178 / VPI 4198 / B440)</name>
    <name type="common">Bacteroides asaccharolyticus</name>
    <dbReference type="NCBI Taxonomy" id="879243"/>
    <lineage>
        <taxon>Bacteria</taxon>
        <taxon>Pseudomonadati</taxon>
        <taxon>Bacteroidota</taxon>
        <taxon>Bacteroidia</taxon>
        <taxon>Bacteroidales</taxon>
        <taxon>Porphyromonadaceae</taxon>
        <taxon>Porphyromonas</taxon>
    </lineage>
</organism>
<dbReference type="PROSITE" id="PS50943">
    <property type="entry name" value="HTH_CROC1"/>
    <property type="match status" value="1"/>
</dbReference>
<protein>
    <submittedName>
        <fullName evidence="2">Helix-turn-helix domain protein</fullName>
    </submittedName>
</protein>
<dbReference type="RefSeq" id="WP_004331867.1">
    <property type="nucleotide sequence ID" value="NC_015501.1"/>
</dbReference>
<dbReference type="AlphaFoldDB" id="F4KP53"/>
<dbReference type="STRING" id="879243.Poras_1651"/>
<dbReference type="InterPro" id="IPR001387">
    <property type="entry name" value="Cro/C1-type_HTH"/>
</dbReference>
<proteinExistence type="predicted"/>
<dbReference type="KEGG" id="pah:Poras_1651"/>
<accession>F4KP53</accession>